<dbReference type="EMBL" id="FR695868">
    <property type="protein sequence ID" value="CBX28213.1"/>
    <property type="molecule type" value="Genomic_DNA"/>
</dbReference>
<sequence>MYVKELPRLVNEIPRGSKRYNEIKKMRSASERANSTIKKDLNIIDKPRVLNISRSNILSQLAAIVLLLKRAFSFIIRTTNLLRKLYEINDPDIETILKPPIIPKALANIIQLE</sequence>
<gene>
    <name evidence="1" type="ORF">N47_G35370</name>
</gene>
<name>E1YCB9_9BACT</name>
<accession>E1YCB9</accession>
<evidence type="ECO:0000313" key="1">
    <source>
        <dbReference type="EMBL" id="CBX28213.1"/>
    </source>
</evidence>
<dbReference type="AlphaFoldDB" id="E1YCB9"/>
<reference evidence="1" key="1">
    <citation type="journal article" date="2011" name="Environ. Microbiol.">
        <title>Genomic insights into the metabolic potential of the polycyclic aromatic hydrocarbon degrading sulfate-reducing Deltaproteobacterium N47.</title>
        <authorList>
            <person name="Bergmann F."/>
            <person name="Selesi D."/>
            <person name="Weinmaier T."/>
            <person name="Tischler P."/>
            <person name="Rattei T."/>
            <person name="Meckenstock R.U."/>
        </authorList>
    </citation>
    <scope>NUCLEOTIDE SEQUENCE</scope>
</reference>
<organism evidence="1">
    <name type="scientific">uncultured Desulfobacterium sp</name>
    <dbReference type="NCBI Taxonomy" id="201089"/>
    <lineage>
        <taxon>Bacteria</taxon>
        <taxon>Pseudomonadati</taxon>
        <taxon>Thermodesulfobacteriota</taxon>
        <taxon>Desulfobacteria</taxon>
        <taxon>Desulfobacterales</taxon>
        <taxon>Desulfobacteriaceae</taxon>
        <taxon>Desulfobacterium</taxon>
        <taxon>environmental samples</taxon>
    </lineage>
</organism>
<protein>
    <submittedName>
        <fullName evidence="1">Uncharacterized protein</fullName>
    </submittedName>
</protein>
<proteinExistence type="predicted"/>